<dbReference type="Gene3D" id="3.40.50.300">
    <property type="entry name" value="P-loop containing nucleotide triphosphate hydrolases"/>
    <property type="match status" value="1"/>
</dbReference>
<protein>
    <submittedName>
        <fullName evidence="6">Tungstate transport system ATP-binding protein</fullName>
    </submittedName>
</protein>
<proteinExistence type="inferred from homology"/>
<dbReference type="PANTHER" id="PTHR42781">
    <property type="entry name" value="SPERMIDINE/PUTRESCINE IMPORT ATP-BINDING PROTEIN POTA"/>
    <property type="match status" value="1"/>
</dbReference>
<organism evidence="6 7">
    <name type="scientific">Mesorhizobium muleiense</name>
    <dbReference type="NCBI Taxonomy" id="1004279"/>
    <lineage>
        <taxon>Bacteria</taxon>
        <taxon>Pseudomonadati</taxon>
        <taxon>Pseudomonadota</taxon>
        <taxon>Alphaproteobacteria</taxon>
        <taxon>Hyphomicrobiales</taxon>
        <taxon>Phyllobacteriaceae</taxon>
        <taxon>Mesorhizobium</taxon>
    </lineage>
</organism>
<sequence length="241" mass="25487">MMRAALTDLPLILDRVSLSAGATTMLDRLNLAITPGAPTLVLGPNGAGKTSLLRVCMGLAAPSAGTVSWGGRTDRGLGRRAMLLQKPVMLRRSVAANVAYGLAQAGCPRHRRAARTEELLDRVGLLGLAARPARRLSGGEQQRVALARALAREPEILLLDEPTASLDPAATRHVEEIILMASQSGAKIVMASHDLGQVRRLAGDVVFLVRGRLCEHASAGDFFDRPASAEAAVFIHGELVL</sequence>
<dbReference type="AlphaFoldDB" id="A0A1G9D596"/>
<evidence type="ECO:0000259" key="5">
    <source>
        <dbReference type="PROSITE" id="PS50893"/>
    </source>
</evidence>
<dbReference type="InterPro" id="IPR027417">
    <property type="entry name" value="P-loop_NTPase"/>
</dbReference>
<keyword evidence="4 6" id="KW-0067">ATP-binding</keyword>
<dbReference type="InterPro" id="IPR003593">
    <property type="entry name" value="AAA+_ATPase"/>
</dbReference>
<dbReference type="EMBL" id="FNEE01000017">
    <property type="protein sequence ID" value="SDK59126.1"/>
    <property type="molecule type" value="Genomic_DNA"/>
</dbReference>
<evidence type="ECO:0000256" key="4">
    <source>
        <dbReference type="ARBA" id="ARBA00022840"/>
    </source>
</evidence>
<dbReference type="Proteomes" id="UP000198894">
    <property type="component" value="Unassembled WGS sequence"/>
</dbReference>
<evidence type="ECO:0000256" key="2">
    <source>
        <dbReference type="ARBA" id="ARBA00022448"/>
    </source>
</evidence>
<evidence type="ECO:0000313" key="6">
    <source>
        <dbReference type="EMBL" id="SDK59126.1"/>
    </source>
</evidence>
<accession>A0A1G9D596</accession>
<evidence type="ECO:0000256" key="3">
    <source>
        <dbReference type="ARBA" id="ARBA00022741"/>
    </source>
</evidence>
<dbReference type="InterPro" id="IPR003439">
    <property type="entry name" value="ABC_transporter-like_ATP-bd"/>
</dbReference>
<gene>
    <name evidence="6" type="ORF">SAMN05428953_11765</name>
</gene>
<dbReference type="GO" id="GO:0005524">
    <property type="term" value="F:ATP binding"/>
    <property type="evidence" value="ECO:0007669"/>
    <property type="project" value="UniProtKB-KW"/>
</dbReference>
<reference evidence="7" key="1">
    <citation type="submission" date="2016-10" db="EMBL/GenBank/DDBJ databases">
        <authorList>
            <person name="Varghese N."/>
            <person name="Submissions S."/>
        </authorList>
    </citation>
    <scope>NUCLEOTIDE SEQUENCE [LARGE SCALE GENOMIC DNA]</scope>
    <source>
        <strain evidence="7">CGMCC 1.11022</strain>
    </source>
</reference>
<dbReference type="PROSITE" id="PS50893">
    <property type="entry name" value="ABC_TRANSPORTER_2"/>
    <property type="match status" value="1"/>
</dbReference>
<keyword evidence="3" id="KW-0547">Nucleotide-binding</keyword>
<feature type="domain" description="ABC transporter" evidence="5">
    <location>
        <begin position="11"/>
        <end position="235"/>
    </location>
</feature>
<dbReference type="PANTHER" id="PTHR42781:SF4">
    <property type="entry name" value="SPERMIDINE_PUTRESCINE IMPORT ATP-BINDING PROTEIN POTA"/>
    <property type="match status" value="1"/>
</dbReference>
<evidence type="ECO:0000313" key="7">
    <source>
        <dbReference type="Proteomes" id="UP000198894"/>
    </source>
</evidence>
<dbReference type="InterPro" id="IPR017871">
    <property type="entry name" value="ABC_transporter-like_CS"/>
</dbReference>
<dbReference type="SUPFAM" id="SSF52540">
    <property type="entry name" value="P-loop containing nucleoside triphosphate hydrolases"/>
    <property type="match status" value="1"/>
</dbReference>
<dbReference type="SMART" id="SM00382">
    <property type="entry name" value="AAA"/>
    <property type="match status" value="1"/>
</dbReference>
<dbReference type="PROSITE" id="PS00211">
    <property type="entry name" value="ABC_TRANSPORTER_1"/>
    <property type="match status" value="1"/>
</dbReference>
<evidence type="ECO:0000256" key="1">
    <source>
        <dbReference type="ARBA" id="ARBA00005417"/>
    </source>
</evidence>
<dbReference type="GO" id="GO:0016887">
    <property type="term" value="F:ATP hydrolysis activity"/>
    <property type="evidence" value="ECO:0007669"/>
    <property type="project" value="InterPro"/>
</dbReference>
<name>A0A1G9D596_9HYPH</name>
<dbReference type="Pfam" id="PF00005">
    <property type="entry name" value="ABC_tran"/>
    <property type="match status" value="1"/>
</dbReference>
<keyword evidence="2" id="KW-0813">Transport</keyword>
<dbReference type="InterPro" id="IPR050093">
    <property type="entry name" value="ABC_SmlMolc_Importer"/>
</dbReference>
<keyword evidence="7" id="KW-1185">Reference proteome</keyword>
<comment type="similarity">
    <text evidence="1">Belongs to the ABC transporter superfamily.</text>
</comment>